<name>A0ABP8GLR9_9BURK</name>
<comment type="caution">
    <text evidence="4">The sequence shown here is derived from an EMBL/GenBank/DDBJ whole genome shotgun (WGS) entry which is preliminary data.</text>
</comment>
<dbReference type="Pfam" id="PF03972">
    <property type="entry name" value="MmgE_PrpD_N"/>
    <property type="match status" value="1"/>
</dbReference>
<feature type="domain" description="MmgE/PrpD C-terminal" evidence="3">
    <location>
        <begin position="264"/>
        <end position="435"/>
    </location>
</feature>
<proteinExistence type="inferred from homology"/>
<dbReference type="Gene3D" id="3.30.1330.120">
    <property type="entry name" value="2-methylcitrate dehydratase PrpD"/>
    <property type="match status" value="1"/>
</dbReference>
<dbReference type="EMBL" id="BAABFO010000004">
    <property type="protein sequence ID" value="GAA4326715.1"/>
    <property type="molecule type" value="Genomic_DNA"/>
</dbReference>
<evidence type="ECO:0000256" key="1">
    <source>
        <dbReference type="ARBA" id="ARBA00006174"/>
    </source>
</evidence>
<comment type="similarity">
    <text evidence="1">Belongs to the PrpD family.</text>
</comment>
<dbReference type="InterPro" id="IPR036148">
    <property type="entry name" value="MmgE/PrpD_sf"/>
</dbReference>
<dbReference type="InterPro" id="IPR005656">
    <property type="entry name" value="MmgE_PrpD"/>
</dbReference>
<reference evidence="5" key="1">
    <citation type="journal article" date="2019" name="Int. J. Syst. Evol. Microbiol.">
        <title>The Global Catalogue of Microorganisms (GCM) 10K type strain sequencing project: providing services to taxonomists for standard genome sequencing and annotation.</title>
        <authorList>
            <consortium name="The Broad Institute Genomics Platform"/>
            <consortium name="The Broad Institute Genome Sequencing Center for Infectious Disease"/>
            <person name="Wu L."/>
            <person name="Ma J."/>
        </authorList>
    </citation>
    <scope>NUCLEOTIDE SEQUENCE [LARGE SCALE GENOMIC DNA]</scope>
    <source>
        <strain evidence="5">JCM 17666</strain>
    </source>
</reference>
<dbReference type="PANTHER" id="PTHR16943:SF8">
    <property type="entry name" value="2-METHYLCITRATE DEHYDRATASE"/>
    <property type="match status" value="1"/>
</dbReference>
<gene>
    <name evidence="4" type="ORF">GCM10023144_10520</name>
</gene>
<evidence type="ECO:0000313" key="5">
    <source>
        <dbReference type="Proteomes" id="UP001501671"/>
    </source>
</evidence>
<dbReference type="RefSeq" id="WP_345247066.1">
    <property type="nucleotide sequence ID" value="NZ_BAABFO010000004.1"/>
</dbReference>
<dbReference type="InterPro" id="IPR042183">
    <property type="entry name" value="MmgE/PrpD_sf_1"/>
</dbReference>
<dbReference type="SUPFAM" id="SSF103378">
    <property type="entry name" value="2-methylcitrate dehydratase PrpD"/>
    <property type="match status" value="1"/>
</dbReference>
<evidence type="ECO:0000259" key="2">
    <source>
        <dbReference type="Pfam" id="PF03972"/>
    </source>
</evidence>
<protein>
    <submittedName>
        <fullName evidence="4">MmgE/PrpD family protein</fullName>
    </submittedName>
</protein>
<organism evidence="4 5">
    <name type="scientific">Pigmentiphaga soli</name>
    <dbReference type="NCBI Taxonomy" id="1007095"/>
    <lineage>
        <taxon>Bacteria</taxon>
        <taxon>Pseudomonadati</taxon>
        <taxon>Pseudomonadota</taxon>
        <taxon>Betaproteobacteria</taxon>
        <taxon>Burkholderiales</taxon>
        <taxon>Alcaligenaceae</taxon>
        <taxon>Pigmentiphaga</taxon>
    </lineage>
</organism>
<dbReference type="PANTHER" id="PTHR16943">
    <property type="entry name" value="2-METHYLCITRATE DEHYDRATASE-RELATED"/>
    <property type="match status" value="1"/>
</dbReference>
<evidence type="ECO:0000313" key="4">
    <source>
        <dbReference type="EMBL" id="GAA4326715.1"/>
    </source>
</evidence>
<dbReference type="InterPro" id="IPR042188">
    <property type="entry name" value="MmgE/PrpD_sf_2"/>
</dbReference>
<accession>A0ABP8GLR9</accession>
<feature type="domain" description="MmgE/PrpD N-terminal" evidence="2">
    <location>
        <begin position="6"/>
        <end position="238"/>
    </location>
</feature>
<dbReference type="Gene3D" id="1.10.4100.10">
    <property type="entry name" value="2-methylcitrate dehydratase PrpD"/>
    <property type="match status" value="1"/>
</dbReference>
<evidence type="ECO:0000259" key="3">
    <source>
        <dbReference type="Pfam" id="PF19305"/>
    </source>
</evidence>
<dbReference type="InterPro" id="IPR045336">
    <property type="entry name" value="MmgE_PrpD_N"/>
</dbReference>
<dbReference type="InterPro" id="IPR045337">
    <property type="entry name" value="MmgE_PrpD_C"/>
</dbReference>
<dbReference type="Proteomes" id="UP001501671">
    <property type="component" value="Unassembled WGS sequence"/>
</dbReference>
<sequence length="453" mass="48765">MDRSTETLAAYAHELRLEDIPQDVLHSAKSKLIDALGCAMGGYDTELCRITRAMAAASTGTPAARVLGSQTPTTPQMAAFANGTMVHALDFNDVYMSQSTCHPSDALSGILATADALGASGSALLTATVLSYEASCNFADAIAREQGLDNTFYCLVGSALGSAKLMGLGVDQLQNTIALAVVPNVALEQTRTGALSMWKNSAGANAARNAVFAAEAARAGITGPDAPIEGKWGLWNNLGLRFEWAPFGGDGTPYRISQTNLKRYPAVAHAQSPITAALQLRDSISVADIDAIVIESYWVARRFEDPRSPLWRPATHETAGNSIPYLVAVALADGDVTEASFGPDRLADPRLKALIEKTTVRENASFNALYPQEWPCRIEATLKSGEKRVAETRYFKGHTKSPLSDAEVQAKFRQLASPVLAEADIAEILARLWELQEEDDIRPVLRLFRADRR</sequence>
<dbReference type="Pfam" id="PF19305">
    <property type="entry name" value="MmgE_PrpD_C"/>
    <property type="match status" value="1"/>
</dbReference>
<keyword evidence="5" id="KW-1185">Reference proteome</keyword>